<dbReference type="AlphaFoldDB" id="A0A565BT99"/>
<dbReference type="Pfam" id="PF00931">
    <property type="entry name" value="NB-ARC"/>
    <property type="match status" value="1"/>
</dbReference>
<gene>
    <name evidence="2" type="ORF">ANE_LOCUS15046</name>
</gene>
<dbReference type="InterPro" id="IPR002182">
    <property type="entry name" value="NB-ARC"/>
</dbReference>
<dbReference type="Gene3D" id="3.40.50.300">
    <property type="entry name" value="P-loop containing nucleotide triphosphate hydrolases"/>
    <property type="match status" value="1"/>
</dbReference>
<feature type="domain" description="NB-ARC" evidence="1">
    <location>
        <begin position="36"/>
        <end position="102"/>
    </location>
</feature>
<sequence length="122" mass="14745">MNLNEQETFLISNKLRRARSVVHEECVVGLEDDAKILLAKLLDDREEKRFMISIFGMGGLGKTAIARKLYNSEDVKRRFDCRAWTYVSQEYNTRDMLMRIINLWEWLLRKIWKRSSYLRRKR</sequence>
<proteinExistence type="predicted"/>
<dbReference type="Proteomes" id="UP000489600">
    <property type="component" value="Unassembled WGS sequence"/>
</dbReference>
<protein>
    <recommendedName>
        <fullName evidence="1">NB-ARC domain-containing protein</fullName>
    </recommendedName>
</protein>
<reference evidence="2" key="1">
    <citation type="submission" date="2019-07" db="EMBL/GenBank/DDBJ databases">
        <authorList>
            <person name="Dittberner H."/>
        </authorList>
    </citation>
    <scope>NUCLEOTIDE SEQUENCE [LARGE SCALE GENOMIC DNA]</scope>
</reference>
<name>A0A565BT99_9BRAS</name>
<dbReference type="EMBL" id="CABITT030000005">
    <property type="protein sequence ID" value="VVB04602.1"/>
    <property type="molecule type" value="Genomic_DNA"/>
</dbReference>
<evidence type="ECO:0000313" key="3">
    <source>
        <dbReference type="Proteomes" id="UP000489600"/>
    </source>
</evidence>
<dbReference type="SUPFAM" id="SSF52540">
    <property type="entry name" value="P-loop containing nucleoside triphosphate hydrolases"/>
    <property type="match status" value="1"/>
</dbReference>
<evidence type="ECO:0000313" key="2">
    <source>
        <dbReference type="EMBL" id="VVB04602.1"/>
    </source>
</evidence>
<keyword evidence="3" id="KW-1185">Reference proteome</keyword>
<dbReference type="PANTHER" id="PTHR19338:SF66">
    <property type="entry name" value="NB-ARC DOMAIN-CONTAINING PROTEIN"/>
    <property type="match status" value="1"/>
</dbReference>
<dbReference type="GO" id="GO:0043531">
    <property type="term" value="F:ADP binding"/>
    <property type="evidence" value="ECO:0007669"/>
    <property type="project" value="InterPro"/>
</dbReference>
<accession>A0A565BT99</accession>
<comment type="caution">
    <text evidence="2">The sequence shown here is derived from an EMBL/GenBank/DDBJ whole genome shotgun (WGS) entry which is preliminary data.</text>
</comment>
<dbReference type="InterPro" id="IPR027417">
    <property type="entry name" value="P-loop_NTPase"/>
</dbReference>
<dbReference type="PANTHER" id="PTHR19338">
    <property type="entry name" value="TRANSLOCASE OF INNER MITOCHONDRIAL MEMBRANE 13 HOMOLOG"/>
    <property type="match status" value="1"/>
</dbReference>
<dbReference type="OrthoDB" id="1111037at2759"/>
<evidence type="ECO:0000259" key="1">
    <source>
        <dbReference type="Pfam" id="PF00931"/>
    </source>
</evidence>
<organism evidence="2 3">
    <name type="scientific">Arabis nemorensis</name>
    <dbReference type="NCBI Taxonomy" id="586526"/>
    <lineage>
        <taxon>Eukaryota</taxon>
        <taxon>Viridiplantae</taxon>
        <taxon>Streptophyta</taxon>
        <taxon>Embryophyta</taxon>
        <taxon>Tracheophyta</taxon>
        <taxon>Spermatophyta</taxon>
        <taxon>Magnoliopsida</taxon>
        <taxon>eudicotyledons</taxon>
        <taxon>Gunneridae</taxon>
        <taxon>Pentapetalae</taxon>
        <taxon>rosids</taxon>
        <taxon>malvids</taxon>
        <taxon>Brassicales</taxon>
        <taxon>Brassicaceae</taxon>
        <taxon>Arabideae</taxon>
        <taxon>Arabis</taxon>
    </lineage>
</organism>